<dbReference type="Proteomes" id="UP001341840">
    <property type="component" value="Unassembled WGS sequence"/>
</dbReference>
<evidence type="ECO:0000313" key="2">
    <source>
        <dbReference type="Proteomes" id="UP001341840"/>
    </source>
</evidence>
<evidence type="ECO:0000313" key="1">
    <source>
        <dbReference type="EMBL" id="MED6159624.1"/>
    </source>
</evidence>
<name>A0ABU6UEZ9_9FABA</name>
<organism evidence="1 2">
    <name type="scientific">Stylosanthes scabra</name>
    <dbReference type="NCBI Taxonomy" id="79078"/>
    <lineage>
        <taxon>Eukaryota</taxon>
        <taxon>Viridiplantae</taxon>
        <taxon>Streptophyta</taxon>
        <taxon>Embryophyta</taxon>
        <taxon>Tracheophyta</taxon>
        <taxon>Spermatophyta</taxon>
        <taxon>Magnoliopsida</taxon>
        <taxon>eudicotyledons</taxon>
        <taxon>Gunneridae</taxon>
        <taxon>Pentapetalae</taxon>
        <taxon>rosids</taxon>
        <taxon>fabids</taxon>
        <taxon>Fabales</taxon>
        <taxon>Fabaceae</taxon>
        <taxon>Papilionoideae</taxon>
        <taxon>50 kb inversion clade</taxon>
        <taxon>dalbergioids sensu lato</taxon>
        <taxon>Dalbergieae</taxon>
        <taxon>Pterocarpus clade</taxon>
        <taxon>Stylosanthes</taxon>
    </lineage>
</organism>
<accession>A0ABU6UEZ9</accession>
<keyword evidence="2" id="KW-1185">Reference proteome</keyword>
<sequence>MARKTASPHLKESTLEFFLDTFRKHERSSGWLRFLAVEPAAVEAEPLVSVFASHPESANKTK</sequence>
<proteinExistence type="predicted"/>
<dbReference type="EMBL" id="JASCZI010121087">
    <property type="protein sequence ID" value="MED6159624.1"/>
    <property type="molecule type" value="Genomic_DNA"/>
</dbReference>
<gene>
    <name evidence="1" type="ORF">PIB30_043912</name>
</gene>
<protein>
    <submittedName>
        <fullName evidence="1">Uncharacterized protein</fullName>
    </submittedName>
</protein>
<reference evidence="1 2" key="1">
    <citation type="journal article" date="2023" name="Plants (Basel)">
        <title>Bridging the Gap: Combining Genomics and Transcriptomics Approaches to Understand Stylosanthes scabra, an Orphan Legume from the Brazilian Caatinga.</title>
        <authorList>
            <person name="Ferreira-Neto J.R.C."/>
            <person name="da Silva M.D."/>
            <person name="Binneck E."/>
            <person name="de Melo N.F."/>
            <person name="da Silva R.H."/>
            <person name="de Melo A.L.T.M."/>
            <person name="Pandolfi V."/>
            <person name="Bustamante F.O."/>
            <person name="Brasileiro-Vidal A.C."/>
            <person name="Benko-Iseppon A.M."/>
        </authorList>
    </citation>
    <scope>NUCLEOTIDE SEQUENCE [LARGE SCALE GENOMIC DNA]</scope>
    <source>
        <tissue evidence="1">Leaves</tissue>
    </source>
</reference>
<comment type="caution">
    <text evidence="1">The sequence shown here is derived from an EMBL/GenBank/DDBJ whole genome shotgun (WGS) entry which is preliminary data.</text>
</comment>